<dbReference type="PANTHER" id="PTHR31776:SF0">
    <property type="entry name" value="ALPHA-L-ARABINOFURANOSIDASE 1"/>
    <property type="match status" value="1"/>
</dbReference>
<dbReference type="GO" id="GO:0046556">
    <property type="term" value="F:alpha-L-arabinofuranosidase activity"/>
    <property type="evidence" value="ECO:0007669"/>
    <property type="project" value="UniProtKB-EC"/>
</dbReference>
<keyword evidence="7" id="KW-0325">Glycoprotein</keyword>
<dbReference type="InterPro" id="IPR010720">
    <property type="entry name" value="Alpha-L-AF_C"/>
</dbReference>
<feature type="chain" id="PRO_5040380377" description="non-reducing end alpha-L-arabinofuranosidase" evidence="8">
    <location>
        <begin position="19"/>
        <end position="642"/>
    </location>
</feature>
<dbReference type="PANTHER" id="PTHR31776">
    <property type="entry name" value="ALPHA-L-ARABINOFURANOSIDASE 1"/>
    <property type="match status" value="1"/>
</dbReference>
<evidence type="ECO:0000256" key="3">
    <source>
        <dbReference type="ARBA" id="ARBA00007186"/>
    </source>
</evidence>
<dbReference type="Gene3D" id="3.20.20.80">
    <property type="entry name" value="Glycosidases"/>
    <property type="match status" value="1"/>
</dbReference>
<dbReference type="Proteomes" id="UP000803844">
    <property type="component" value="Unassembled WGS sequence"/>
</dbReference>
<evidence type="ECO:0000256" key="5">
    <source>
        <dbReference type="ARBA" id="ARBA00022729"/>
    </source>
</evidence>
<dbReference type="InterPro" id="IPR017853">
    <property type="entry name" value="GH"/>
</dbReference>
<feature type="signal peptide" evidence="8">
    <location>
        <begin position="1"/>
        <end position="18"/>
    </location>
</feature>
<comment type="pathway">
    <text evidence="2">Glycan metabolism; L-arabinan degradation.</text>
</comment>
<dbReference type="Pfam" id="PF22848">
    <property type="entry name" value="ASD1_dom"/>
    <property type="match status" value="1"/>
</dbReference>
<dbReference type="OrthoDB" id="406864at2759"/>
<keyword evidence="5 8" id="KW-0732">Signal</keyword>
<keyword evidence="6 10" id="KW-0378">Hydrolase</keyword>
<protein>
    <recommendedName>
        <fullName evidence="4">non-reducing end alpha-L-arabinofuranosidase</fullName>
        <ecNumber evidence="4">3.2.1.55</ecNumber>
    </recommendedName>
</protein>
<evidence type="ECO:0000256" key="8">
    <source>
        <dbReference type="SAM" id="SignalP"/>
    </source>
</evidence>
<evidence type="ECO:0000256" key="2">
    <source>
        <dbReference type="ARBA" id="ARBA00004834"/>
    </source>
</evidence>
<evidence type="ECO:0000256" key="1">
    <source>
        <dbReference type="ARBA" id="ARBA00001462"/>
    </source>
</evidence>
<dbReference type="InterPro" id="IPR051563">
    <property type="entry name" value="Glycosyl_Hydrolase_51"/>
</dbReference>
<reference evidence="10" key="1">
    <citation type="journal article" date="2020" name="Phytopathology">
        <title>Genome sequence of the chestnut blight fungus Cryphonectria parasitica EP155: A fundamental resource for an archetypical invasive plant pathogen.</title>
        <authorList>
            <person name="Crouch J.A."/>
            <person name="Dawe A."/>
            <person name="Aerts A."/>
            <person name="Barry K."/>
            <person name="Churchill A.C.L."/>
            <person name="Grimwood J."/>
            <person name="Hillman B."/>
            <person name="Milgroom M.G."/>
            <person name="Pangilinan J."/>
            <person name="Smith M."/>
            <person name="Salamov A."/>
            <person name="Schmutz J."/>
            <person name="Yadav J."/>
            <person name="Grigoriev I.V."/>
            <person name="Nuss D."/>
        </authorList>
    </citation>
    <scope>NUCLEOTIDE SEQUENCE</scope>
    <source>
        <strain evidence="10">EP155</strain>
    </source>
</reference>
<accession>A0A9P4Y8I7</accession>
<dbReference type="EC" id="3.2.1.55" evidence="4"/>
<proteinExistence type="inferred from homology"/>
<comment type="similarity">
    <text evidence="3">Belongs to the glycosyl hydrolase 51 family.</text>
</comment>
<dbReference type="SUPFAM" id="SSF51445">
    <property type="entry name" value="(Trans)glycosidases"/>
    <property type="match status" value="1"/>
</dbReference>
<comment type="catalytic activity">
    <reaction evidence="1">
        <text>Hydrolysis of terminal non-reducing alpha-L-arabinofuranoside residues in alpha-L-arabinosides.</text>
        <dbReference type="EC" id="3.2.1.55"/>
    </reaction>
</comment>
<evidence type="ECO:0000259" key="9">
    <source>
        <dbReference type="SMART" id="SM00813"/>
    </source>
</evidence>
<dbReference type="AlphaFoldDB" id="A0A9P4Y8I7"/>
<comment type="caution">
    <text evidence="10">The sequence shown here is derived from an EMBL/GenBank/DDBJ whole genome shotgun (WGS) entry which is preliminary data.</text>
</comment>
<name>A0A9P4Y8I7_CRYP1</name>
<evidence type="ECO:0000313" key="10">
    <source>
        <dbReference type="EMBL" id="KAF3768706.1"/>
    </source>
</evidence>
<evidence type="ECO:0000256" key="4">
    <source>
        <dbReference type="ARBA" id="ARBA00012670"/>
    </source>
</evidence>
<keyword evidence="11" id="KW-1185">Reference proteome</keyword>
<evidence type="ECO:0000313" key="11">
    <source>
        <dbReference type="Proteomes" id="UP000803844"/>
    </source>
</evidence>
<dbReference type="EMBL" id="MU032345">
    <property type="protein sequence ID" value="KAF3768706.1"/>
    <property type="molecule type" value="Genomic_DNA"/>
</dbReference>
<organism evidence="10 11">
    <name type="scientific">Cryphonectria parasitica (strain ATCC 38755 / EP155)</name>
    <dbReference type="NCBI Taxonomy" id="660469"/>
    <lineage>
        <taxon>Eukaryota</taxon>
        <taxon>Fungi</taxon>
        <taxon>Dikarya</taxon>
        <taxon>Ascomycota</taxon>
        <taxon>Pezizomycotina</taxon>
        <taxon>Sordariomycetes</taxon>
        <taxon>Sordariomycetidae</taxon>
        <taxon>Diaporthales</taxon>
        <taxon>Cryphonectriaceae</taxon>
        <taxon>Cryphonectria-Endothia species complex</taxon>
        <taxon>Cryphonectria</taxon>
    </lineage>
</organism>
<evidence type="ECO:0000256" key="6">
    <source>
        <dbReference type="ARBA" id="ARBA00022801"/>
    </source>
</evidence>
<dbReference type="SMART" id="SM00813">
    <property type="entry name" value="Alpha-L-AF_C"/>
    <property type="match status" value="1"/>
</dbReference>
<dbReference type="InterPro" id="IPR013780">
    <property type="entry name" value="Glyco_hydro_b"/>
</dbReference>
<dbReference type="InterPro" id="IPR055235">
    <property type="entry name" value="ASD1_cat"/>
</dbReference>
<dbReference type="RefSeq" id="XP_040779667.1">
    <property type="nucleotide sequence ID" value="XM_040926215.1"/>
</dbReference>
<gene>
    <name evidence="10" type="ORF">M406DRAFT_92049</name>
</gene>
<dbReference type="GO" id="GO:0046373">
    <property type="term" value="P:L-arabinose metabolic process"/>
    <property type="evidence" value="ECO:0007669"/>
    <property type="project" value="InterPro"/>
</dbReference>
<feature type="domain" description="Alpha-L-arabinofuranosidase C-terminal" evidence="9">
    <location>
        <begin position="453"/>
        <end position="633"/>
    </location>
</feature>
<dbReference type="GeneID" id="63843344"/>
<evidence type="ECO:0000256" key="7">
    <source>
        <dbReference type="ARBA" id="ARBA00023180"/>
    </source>
</evidence>
<dbReference type="Pfam" id="PF06964">
    <property type="entry name" value="Alpha-L-AF_C"/>
    <property type="match status" value="1"/>
</dbReference>
<dbReference type="Gene3D" id="2.60.40.1180">
    <property type="entry name" value="Golgi alpha-mannosidase II"/>
    <property type="match status" value="1"/>
</dbReference>
<sequence>MARLSLLSAPLLVGGAAAVTLSVASSGGNATSGYQYGLMFEDINHGGDGGIYAELIQNRAFQGSTEYPSTLDPWTAAGSASLALDNSSDPLSSALPTSVEVTAIADGAAGIRNPGWWGIDVSASSTYAGSFYVLGDYSGNFTASLVSDITNATLASTTFSGSSSADAWTQFSYELTPSADAANINNSFVLTFDASAGDVLNFNLISLFPPTYKDTPNGNRPDLMEALAALNAKHFRIPGGNNLEGEDPPYWWNWNETIGNLTNRPGRPGTWDYENTDGLGLVEYMLWCQDLGLEPVLAVWSGEYLDGTIISEADLEPYVQSALDELEFLMGDASTTYGALRIALGYTDPFTIKFVEVGNEDNLNGGEDSYIEYRFNAFYDAISAVYPDILIFTSLADLSYTYESSGQDYHQYTLPNYFVGQFNFFDNIAAGHPIQVGEFAVVQNNTNNVSDTTNWDDAKNPWPYWIGSVSEAIFVIGMERNADRVWGFSYAPLLQNLNSYEWSPDLISFTADQSQTVTSTSYDVLKLFGNAAFTSTLPADTTDDFGPAYWVAGVDNATSTYYVKAAVYNSTEDVGFNVTFDGVASGSTATLTVLTAPDGYSYNSIGSVELITTTSSLTADDGGAFSFSLPNLSVALLAAASS</sequence>